<reference evidence="10 11" key="1">
    <citation type="journal article" date="2014" name="Nat. Commun.">
        <title>Klebsormidium flaccidum genome reveals primary factors for plant terrestrial adaptation.</title>
        <authorList>
            <person name="Hori K."/>
            <person name="Maruyama F."/>
            <person name="Fujisawa T."/>
            <person name="Togashi T."/>
            <person name="Yamamoto N."/>
            <person name="Seo M."/>
            <person name="Sato S."/>
            <person name="Yamada T."/>
            <person name="Mori H."/>
            <person name="Tajima N."/>
            <person name="Moriyama T."/>
            <person name="Ikeuchi M."/>
            <person name="Watanabe M."/>
            <person name="Wada H."/>
            <person name="Kobayashi K."/>
            <person name="Saito M."/>
            <person name="Masuda T."/>
            <person name="Sasaki-Sekimoto Y."/>
            <person name="Mashiguchi K."/>
            <person name="Awai K."/>
            <person name="Shimojima M."/>
            <person name="Masuda S."/>
            <person name="Iwai M."/>
            <person name="Nobusawa T."/>
            <person name="Narise T."/>
            <person name="Kondo S."/>
            <person name="Saito H."/>
            <person name="Sato R."/>
            <person name="Murakawa M."/>
            <person name="Ihara Y."/>
            <person name="Oshima-Yamada Y."/>
            <person name="Ohtaka K."/>
            <person name="Satoh M."/>
            <person name="Sonobe K."/>
            <person name="Ishii M."/>
            <person name="Ohtani R."/>
            <person name="Kanamori-Sato M."/>
            <person name="Honoki R."/>
            <person name="Miyazaki D."/>
            <person name="Mochizuki H."/>
            <person name="Umetsu J."/>
            <person name="Higashi K."/>
            <person name="Shibata D."/>
            <person name="Kamiya Y."/>
            <person name="Sato N."/>
            <person name="Nakamura Y."/>
            <person name="Tabata S."/>
            <person name="Ida S."/>
            <person name="Kurokawa K."/>
            <person name="Ohta H."/>
        </authorList>
    </citation>
    <scope>NUCLEOTIDE SEQUENCE [LARGE SCALE GENOMIC DNA]</scope>
    <source>
        <strain evidence="10 11">NIES-2285</strain>
    </source>
</reference>
<feature type="region of interest" description="Disordered" evidence="7">
    <location>
        <begin position="989"/>
        <end position="1058"/>
    </location>
</feature>
<feature type="repeat" description="RCC1" evidence="6">
    <location>
        <begin position="536"/>
        <end position="587"/>
    </location>
</feature>
<dbReference type="InterPro" id="IPR017455">
    <property type="entry name" value="Znf_FYVE-rel"/>
</dbReference>
<dbReference type="Pfam" id="PF08381">
    <property type="entry name" value="BRX"/>
    <property type="match status" value="1"/>
</dbReference>
<dbReference type="AlphaFoldDB" id="A0A0U9HJX4"/>
<dbReference type="InterPro" id="IPR027988">
    <property type="entry name" value="BRX_N"/>
</dbReference>
<evidence type="ECO:0000256" key="3">
    <source>
        <dbReference type="ARBA" id="ARBA00022771"/>
    </source>
</evidence>
<dbReference type="PANTHER" id="PTHR22870:SF437">
    <property type="entry name" value="REGULATOR OF CHROMOSOME CONDENSATION (RCC1) FAMILY WITH FYVE ZINC FINGER DOMAIN-CONTAINING PROTEIN"/>
    <property type="match status" value="1"/>
</dbReference>
<evidence type="ECO:0000256" key="7">
    <source>
        <dbReference type="SAM" id="MobiDB-lite"/>
    </source>
</evidence>
<dbReference type="SMART" id="SM00064">
    <property type="entry name" value="FYVE"/>
    <property type="match status" value="1"/>
</dbReference>
<dbReference type="InterPro" id="IPR000306">
    <property type="entry name" value="Znf_FYVE"/>
</dbReference>
<dbReference type="PROSITE" id="PS50012">
    <property type="entry name" value="RCC1_3"/>
    <property type="match status" value="7"/>
</dbReference>
<dbReference type="PROSITE" id="PS00626">
    <property type="entry name" value="RCC1_2"/>
    <property type="match status" value="3"/>
</dbReference>
<dbReference type="Pfam" id="PF01363">
    <property type="entry name" value="FYVE"/>
    <property type="match status" value="1"/>
</dbReference>
<dbReference type="PROSITE" id="PS51514">
    <property type="entry name" value="BRX"/>
    <property type="match status" value="1"/>
</dbReference>
<evidence type="ECO:0000313" key="10">
    <source>
        <dbReference type="EMBL" id="GAQ83836.1"/>
    </source>
</evidence>
<dbReference type="InterPro" id="IPR009091">
    <property type="entry name" value="RCC1/BLIP-II"/>
</dbReference>
<dbReference type="InterPro" id="IPR011011">
    <property type="entry name" value="Znf_FYVE_PHD"/>
</dbReference>
<dbReference type="InterPro" id="IPR011993">
    <property type="entry name" value="PH-like_dom_sf"/>
</dbReference>
<feature type="repeat" description="RCC1" evidence="6">
    <location>
        <begin position="484"/>
        <end position="535"/>
    </location>
</feature>
<accession>A0A0U9HJX4</accession>
<evidence type="ECO:0000256" key="5">
    <source>
        <dbReference type="PROSITE-ProRule" id="PRU00091"/>
    </source>
</evidence>
<dbReference type="InterPro" id="IPR051210">
    <property type="entry name" value="Ub_ligase/GEF_domain"/>
</dbReference>
<dbReference type="OrthoDB" id="5981550at2759"/>
<evidence type="ECO:0000259" key="8">
    <source>
        <dbReference type="PROSITE" id="PS50178"/>
    </source>
</evidence>
<dbReference type="Proteomes" id="UP000054558">
    <property type="component" value="Unassembled WGS sequence"/>
</dbReference>
<dbReference type="PROSITE" id="PS50178">
    <property type="entry name" value="ZF_FYVE"/>
    <property type="match status" value="1"/>
</dbReference>
<feature type="region of interest" description="Disordered" evidence="7">
    <location>
        <begin position="152"/>
        <end position="172"/>
    </location>
</feature>
<dbReference type="SUPFAM" id="SSF57903">
    <property type="entry name" value="FYVE/PHD zinc finger"/>
    <property type="match status" value="1"/>
</dbReference>
<dbReference type="Pfam" id="PF16457">
    <property type="entry name" value="PH_12"/>
    <property type="match status" value="1"/>
</dbReference>
<feature type="repeat" description="RCC1" evidence="6">
    <location>
        <begin position="588"/>
        <end position="639"/>
    </location>
</feature>
<gene>
    <name evidence="10" type="ORF">KFL_001640110</name>
</gene>
<proteinExistence type="predicted"/>
<feature type="repeat" description="RCC1" evidence="6">
    <location>
        <begin position="423"/>
        <end position="474"/>
    </location>
</feature>
<dbReference type="EMBL" id="DF237113">
    <property type="protein sequence ID" value="GAQ83836.1"/>
    <property type="molecule type" value="Genomic_DNA"/>
</dbReference>
<evidence type="ECO:0000313" key="11">
    <source>
        <dbReference type="Proteomes" id="UP000054558"/>
    </source>
</evidence>
<dbReference type="PANTHER" id="PTHR22870">
    <property type="entry name" value="REGULATOR OF CHROMOSOME CONDENSATION"/>
    <property type="match status" value="1"/>
</dbReference>
<dbReference type="FunFam" id="2.130.10.30:FF:000028">
    <property type="entry name" value="PH, RCC1 and FYVE domains-containing protein 1"/>
    <property type="match status" value="1"/>
</dbReference>
<keyword evidence="2" id="KW-0677">Repeat</keyword>
<feature type="compositionally biased region" description="Polar residues" evidence="7">
    <location>
        <begin position="997"/>
        <end position="1024"/>
    </location>
</feature>
<evidence type="ECO:0000256" key="1">
    <source>
        <dbReference type="ARBA" id="ARBA00022723"/>
    </source>
</evidence>
<dbReference type="STRING" id="105231.A0A0U9HJX4"/>
<feature type="repeat" description="RCC1" evidence="6">
    <location>
        <begin position="369"/>
        <end position="422"/>
    </location>
</feature>
<feature type="region of interest" description="Disordered" evidence="7">
    <location>
        <begin position="731"/>
        <end position="830"/>
    </location>
</feature>
<dbReference type="InterPro" id="IPR013591">
    <property type="entry name" value="Brevis_radix_dom"/>
</dbReference>
<dbReference type="GO" id="GO:0008270">
    <property type="term" value="F:zinc ion binding"/>
    <property type="evidence" value="ECO:0007669"/>
    <property type="project" value="UniProtKB-KW"/>
</dbReference>
<feature type="domain" description="FYVE-type" evidence="8">
    <location>
        <begin position="644"/>
        <end position="706"/>
    </location>
</feature>
<dbReference type="Gene3D" id="2.30.29.30">
    <property type="entry name" value="Pleckstrin-homology domain (PH domain)/Phosphotyrosine-binding domain (PTB)"/>
    <property type="match status" value="1"/>
</dbReference>
<sequence>MFTRGGAMDKTTEQYVTALKKGATLLKYGRRGKPKFCPFRLSQDEMELIYHLGKDEKYLKLSTVTSLSTGQKTAVFQRHPRPHQDHLSFSLIHSGGERSLDLICKDEDEFEIWYKGLKALFLAHQRRLHSAGQQSSPVRSLKDAAGYFHSESNLTNRTTISTRSTPPASPQSALLEYHPPAKPDARPLSRSASAGEAIATVRSLDGKRPTYEPSDSGASVVEGLPMRSVSSELPRVLLSSAASTSSNNDDENLGDVYMWGEGLGDGVLGGGSLRVGSGGPGAHVDALMPKLMESTVVLDVQMIACGGRHAALVNRQGETFCWGEEAGGRLGHGVDSDVQQPEIVDGFAGVQMEKVACGEYHTCAVSTSGELFTWGDGSYGCGLLGHGNDLSHWMPKRIEALDGIKIAEVACGPWHTAAVSTSGRLYTWGDGTFGALGHGTRATVTTPREVETLKELRVSKVACGVWHTAAVVEHTTADGLSSLNRLYTWGDGDKCRLGHGNKETKWVPTVVEALLGESVVQVACGHSMTVALTSAGSVFTCGSGVYGQLGNPSASGKVPQLVEGKLKGQFVDQIACGAFHVVALTSTQHIYSWGKGANGRLGMGDTKDREFPTLVEALKDKQVVAISCGSSFTAAICTHKWASGEDHSKCNHCKNAFTLTRRRHNCYNCGLVFCHSCSSKKALKAALSPNPAKPSRVCDTCFNKLSKAADIGDSFTLPAWKMGVPKNNVRSVGKAPVAPPKPAPANDPLPYRTNVSGPGRKEGARTGRVTPSPFPNASDGRPPPAIAQNPAVANLRERPPASRTPPRGQSPTRRGAAPNSGSSSPRGGYEELKRINDSLHQEVVRLNAQVEKLAVEKLAVRCEELEEESRFVRADAEKKVAQANAAAHEEANKGRASEEVIRSLLAQIQDMAERLPEDSYRYGRIGAVPIKANETSPVTRSPEGSICDDAPPPVSADPRLRAFSLSPATGLANRPMELSVFQSAKWDVETSPRGSPLNLSMTSSQGGGQSIETDSLNEKSTVVSTEGAFATVTEKPPRPGRSKFSASSESRDGERVEQVSQGVYLTLRTNSQGEMELKRVRFSRKLFSESEAERWWAENRARVLGNFGIHVT</sequence>
<feature type="region of interest" description="Disordered" evidence="7">
    <location>
        <begin position="934"/>
        <end position="954"/>
    </location>
</feature>
<dbReference type="InterPro" id="IPR001849">
    <property type="entry name" value="PH_domain"/>
</dbReference>
<organism evidence="10 11">
    <name type="scientific">Klebsormidium nitens</name>
    <name type="common">Green alga</name>
    <name type="synonym">Ulothrix nitens</name>
    <dbReference type="NCBI Taxonomy" id="105231"/>
    <lineage>
        <taxon>Eukaryota</taxon>
        <taxon>Viridiplantae</taxon>
        <taxon>Streptophyta</taxon>
        <taxon>Klebsormidiophyceae</taxon>
        <taxon>Klebsormidiales</taxon>
        <taxon>Klebsormidiaceae</taxon>
        <taxon>Klebsormidium</taxon>
    </lineage>
</organism>
<evidence type="ECO:0000256" key="6">
    <source>
        <dbReference type="PROSITE-ProRule" id="PRU00235"/>
    </source>
</evidence>
<evidence type="ECO:0000256" key="2">
    <source>
        <dbReference type="ARBA" id="ARBA00022737"/>
    </source>
</evidence>
<dbReference type="InterPro" id="IPR013083">
    <property type="entry name" value="Znf_RING/FYVE/PHD"/>
</dbReference>
<evidence type="ECO:0000256" key="4">
    <source>
        <dbReference type="ARBA" id="ARBA00022833"/>
    </source>
</evidence>
<dbReference type="PRINTS" id="PR00633">
    <property type="entry name" value="RCCNDNSATION"/>
</dbReference>
<evidence type="ECO:0000259" key="9">
    <source>
        <dbReference type="PROSITE" id="PS51514"/>
    </source>
</evidence>
<dbReference type="SUPFAM" id="SSF50985">
    <property type="entry name" value="RCC1/BLIP-II"/>
    <property type="match status" value="1"/>
</dbReference>
<dbReference type="InterPro" id="IPR058923">
    <property type="entry name" value="RCC1-like_dom"/>
</dbReference>
<dbReference type="Pfam" id="PF25390">
    <property type="entry name" value="WD40_RLD"/>
    <property type="match status" value="1"/>
</dbReference>
<dbReference type="Gene3D" id="3.30.40.10">
    <property type="entry name" value="Zinc/RING finger domain, C3HC4 (zinc finger)"/>
    <property type="match status" value="1"/>
</dbReference>
<dbReference type="Gene3D" id="2.130.10.30">
    <property type="entry name" value="Regulator of chromosome condensation 1/beta-lactamase-inhibitor protein II"/>
    <property type="match status" value="3"/>
</dbReference>
<keyword evidence="3 5" id="KW-0863">Zinc-finger</keyword>
<feature type="domain" description="BRX" evidence="9">
    <location>
        <begin position="1053"/>
        <end position="1108"/>
    </location>
</feature>
<name>A0A0U9HJX4_KLENI</name>
<keyword evidence="11" id="KW-1185">Reference proteome</keyword>
<dbReference type="OMA" id="HPRGIPM"/>
<feature type="compositionally biased region" description="Pro residues" evidence="7">
    <location>
        <begin position="737"/>
        <end position="747"/>
    </location>
</feature>
<keyword evidence="4" id="KW-0862">Zinc</keyword>
<feature type="repeat" description="RCC1" evidence="6">
    <location>
        <begin position="317"/>
        <end position="368"/>
    </location>
</feature>
<dbReference type="SUPFAM" id="SSF50729">
    <property type="entry name" value="PH domain-like"/>
    <property type="match status" value="1"/>
</dbReference>
<protein>
    <submittedName>
        <fullName evidence="10">RAN GTPase binding protein</fullName>
    </submittedName>
</protein>
<feature type="repeat" description="RCC1" evidence="6">
    <location>
        <begin position="254"/>
        <end position="316"/>
    </location>
</feature>
<dbReference type="InterPro" id="IPR000408">
    <property type="entry name" value="Reg_chr_condens"/>
</dbReference>
<keyword evidence="1" id="KW-0479">Metal-binding</keyword>
<dbReference type="Pfam" id="PF13713">
    <property type="entry name" value="BRX_N"/>
    <property type="match status" value="1"/>
</dbReference>
<dbReference type="CDD" id="cd13365">
    <property type="entry name" value="PH_PLC_plant-like"/>
    <property type="match status" value="1"/>
</dbReference>